<accession>A0A973WRC7</accession>
<feature type="compositionally biased region" description="Polar residues" evidence="1">
    <location>
        <begin position="449"/>
        <end position="459"/>
    </location>
</feature>
<feature type="region of interest" description="Disordered" evidence="1">
    <location>
        <begin position="1"/>
        <end position="36"/>
    </location>
</feature>
<evidence type="ECO:0000256" key="1">
    <source>
        <dbReference type="SAM" id="MobiDB-lite"/>
    </source>
</evidence>
<evidence type="ECO:0000313" key="2">
    <source>
        <dbReference type="EMBL" id="NVL07805.1"/>
    </source>
</evidence>
<feature type="compositionally biased region" description="Low complexity" evidence="1">
    <location>
        <begin position="431"/>
        <end position="440"/>
    </location>
</feature>
<dbReference type="SUPFAM" id="SSF53955">
    <property type="entry name" value="Lysozyme-like"/>
    <property type="match status" value="1"/>
</dbReference>
<organism evidence="2">
    <name type="scientific">Bradyrhizobium quebecense</name>
    <dbReference type="NCBI Taxonomy" id="2748629"/>
    <lineage>
        <taxon>Bacteria</taxon>
        <taxon>Pseudomonadati</taxon>
        <taxon>Pseudomonadota</taxon>
        <taxon>Alphaproteobacteria</taxon>
        <taxon>Hyphomicrobiales</taxon>
        <taxon>Nitrobacteraceae</taxon>
        <taxon>Bradyrhizobium</taxon>
    </lineage>
</organism>
<protein>
    <recommendedName>
        <fullName evidence="3">Phage tail lysozyme domain-containing protein</fullName>
    </recommendedName>
</protein>
<reference evidence="2" key="1">
    <citation type="submission" date="2020-06" db="EMBL/GenBank/DDBJ databases">
        <title>Whole Genome Sequence of Bradyrhizobium sp. Strain 66S1MB.</title>
        <authorList>
            <person name="Bromfield E."/>
            <person name="Cloutier S."/>
        </authorList>
    </citation>
    <scope>NUCLEOTIDE SEQUENCE</scope>
    <source>
        <strain evidence="2">66S1MB</strain>
    </source>
</reference>
<dbReference type="AlphaFoldDB" id="A0A973WRC7"/>
<comment type="caution">
    <text evidence="2">The sequence shown here is derived from an EMBL/GenBank/DDBJ whole genome shotgun (WGS) entry which is preliminary data.</text>
</comment>
<dbReference type="RefSeq" id="WP_176531422.1">
    <property type="nucleotide sequence ID" value="NZ_CP088022.1"/>
</dbReference>
<dbReference type="InterPro" id="IPR023346">
    <property type="entry name" value="Lysozyme-like_dom_sf"/>
</dbReference>
<dbReference type="EMBL" id="JABWSX010000001">
    <property type="protein sequence ID" value="NVL07805.1"/>
    <property type="molecule type" value="Genomic_DNA"/>
</dbReference>
<gene>
    <name evidence="2" type="ORF">HU230_19060</name>
</gene>
<sequence>MQGFPEYDPRWGNAIASIESGGESSPYGAITPNPNGRRALGKYQVMEENLPEWTQAALGKRLDANQFLNDPDAQEAVFKHRFGGYVSKYGNPQDAASAWFTGGPQSTGANKRDSLGTTGSGYVAKFNKALGEPQGALSYANTGAPVADNTDDAPALSARAQLGPGILVPGAARGAAGPQDQPYDWRQHLMTAAALLRDDPDATKAGLAAANPPLKDTGSYSLGPIDPQTGIGLRIHNKTGQVTTFQAQKPKDPAQDAYDTDQAKKFSDLNTSIAADADKARSSLANVDTLRAALSDPNVYQGSNGDTVAKMKNFANSAFGMNLDGVENTQVAQALINKMVQESRTLNGGMPGSLSDKDLVFLKDANVGLSKSPEANQRILDIYEKLHKTAIERNDARIEYTKGGKMLDDNFNTQQAKKYAERKAEMDAADKAAPAAAPARPSTPGPVSKTKTGITWSIN</sequence>
<feature type="region of interest" description="Disordered" evidence="1">
    <location>
        <begin position="422"/>
        <end position="459"/>
    </location>
</feature>
<name>A0A973WRC7_9BRAD</name>
<proteinExistence type="predicted"/>
<evidence type="ECO:0008006" key="3">
    <source>
        <dbReference type="Google" id="ProtNLM"/>
    </source>
</evidence>